<proteinExistence type="predicted"/>
<evidence type="ECO:0000313" key="2">
    <source>
        <dbReference type="EMBL" id="MFC4756594.1"/>
    </source>
</evidence>
<accession>A0ABV9PVT2</accession>
<feature type="region of interest" description="Disordered" evidence="1">
    <location>
        <begin position="103"/>
        <end position="128"/>
    </location>
</feature>
<evidence type="ECO:0000256" key="1">
    <source>
        <dbReference type="SAM" id="MobiDB-lite"/>
    </source>
</evidence>
<protein>
    <recommendedName>
        <fullName evidence="4">Secreted protein</fullName>
    </recommendedName>
</protein>
<dbReference type="Proteomes" id="UP001595836">
    <property type="component" value="Unassembled WGS sequence"/>
</dbReference>
<sequence length="193" mass="19543">MAPAAAVVVVVGVVVVVLVAPVEPAVVDEVGGLAGDVGTVGLVGLPGGGGGVGRTLGRVIGVGGLSDGQVFRCLSAIHAGAPLAMASSGQVIRYIETSRTVRQRPSRKDTQYGSPECSLAMTAHPPPQSMMRDPLRGWPRSALIARASHAAVTRREVVVGAVPVVVDRVLRSGRVTGVLVVVGIGPEATSPPR</sequence>
<gene>
    <name evidence="2" type="ORF">ACFO7U_17645</name>
</gene>
<dbReference type="EMBL" id="JBHSHP010000061">
    <property type="protein sequence ID" value="MFC4756594.1"/>
    <property type="molecule type" value="Genomic_DNA"/>
</dbReference>
<organism evidence="2 3">
    <name type="scientific">Dietzia aurantiaca</name>
    <dbReference type="NCBI Taxonomy" id="983873"/>
    <lineage>
        <taxon>Bacteria</taxon>
        <taxon>Bacillati</taxon>
        <taxon>Actinomycetota</taxon>
        <taxon>Actinomycetes</taxon>
        <taxon>Mycobacteriales</taxon>
        <taxon>Dietziaceae</taxon>
        <taxon>Dietzia</taxon>
    </lineage>
</organism>
<name>A0ABV9PVT2_9ACTN</name>
<dbReference type="RefSeq" id="WP_344996786.1">
    <property type="nucleotide sequence ID" value="NZ_BAABCD010000057.1"/>
</dbReference>
<keyword evidence="3" id="KW-1185">Reference proteome</keyword>
<evidence type="ECO:0000313" key="3">
    <source>
        <dbReference type="Proteomes" id="UP001595836"/>
    </source>
</evidence>
<evidence type="ECO:0008006" key="4">
    <source>
        <dbReference type="Google" id="ProtNLM"/>
    </source>
</evidence>
<reference evidence="3" key="1">
    <citation type="journal article" date="2019" name="Int. J. Syst. Evol. Microbiol.">
        <title>The Global Catalogue of Microorganisms (GCM) 10K type strain sequencing project: providing services to taxonomists for standard genome sequencing and annotation.</title>
        <authorList>
            <consortium name="The Broad Institute Genomics Platform"/>
            <consortium name="The Broad Institute Genome Sequencing Center for Infectious Disease"/>
            <person name="Wu L."/>
            <person name="Ma J."/>
        </authorList>
    </citation>
    <scope>NUCLEOTIDE SEQUENCE [LARGE SCALE GENOMIC DNA]</scope>
    <source>
        <strain evidence="3">JCM 11882</strain>
    </source>
</reference>
<comment type="caution">
    <text evidence="2">The sequence shown here is derived from an EMBL/GenBank/DDBJ whole genome shotgun (WGS) entry which is preliminary data.</text>
</comment>